<keyword evidence="8 13" id="KW-0460">Magnesium</keyword>
<evidence type="ECO:0000256" key="8">
    <source>
        <dbReference type="ARBA" id="ARBA00022842"/>
    </source>
</evidence>
<evidence type="ECO:0000313" key="16">
    <source>
        <dbReference type="Proteomes" id="UP000187406"/>
    </source>
</evidence>
<proteinExistence type="inferred from homology"/>
<sequence>MPKQRRVPEVLWRLFRDKAQTLAHAIISLIPQQSAENCRCKGRRCLQCDGPDALSFLLRPDDPSGYRNLLNRCFVVVDPNALCVPEFTPGSRWSQHQIVERTIEMILCEQSKTSNVLCNGFDRCNHSSPIVELLTSSAWDILLKRVGDNIMVYLLRCTSIFLPLPHKKHHQVAGPPIIDLCYKFLKHKAQFEKHCASVVQTGHQKKRKRDDTVTSEFQRPQLASSFCVDGPLSSGSCVGCNGGGHLRSSIKLPGNSCGFKSFSEVITLNTGAGELQQNSNQVTAKVRKRSRPFSWQRRKKHRQIIFQESRDKICCTTVFTDADLPGRLECGNEKMSGQYSCCLRLQARNLVNQVAQINRQSIFYNLEHSSSALPLTHVLYSCKPGFAGANFLICKFFGLSNARVSTQSIPCFHSSGFGIVESACLYHSLVKLVKVIIHRAQSCQHLRLLDKHCSVSSSDQKAISNSSSVFEDNNMGEKVPCNTLEAGALHFEAVKHFCLKSQVVSFIWAVCRNIVPSDMLGTPSNWRILRRNIFKFLCLRRFEKFSLRQCMHKLKTSRFPFLSDKHFSCYLNTQGLNYATENSINMQKNYSNLNDAIQNLKLKILENWIYWFFSSLVVPLVQANFFVTESEHGKQDIYYYRKSSWQNLIDRAITYLKDEHFCHLDDVTTRRIIYKRPFGFSKLRLLPKENGVRLLANLKASSKLLAKTSSLRDLCSGMKKNAQVSCKTVQFRHFKSVNNVLRDTYAVLKGLQRKEPDILGSSVFDYNDVYRKLCPFLVSLKNGATTMPYVYIVVSDVSKAFDSIDQDKLLSVMKEVILKDEYLLEKSYQVVCTNKSLWVHENITSMDQDIGIRSFRGILVNKGWSRYVNKEELFFNLNEHVKLNVLQLDKKFYLQGKGISQGSILSSLLCSLYYGHLDRNVIYPFLETTCEAVSVDVTGRHNFCEAFAAESTWDNTIISSPSYMLLRFIDDFIFLSTSRKQAASFFYRLQRGFQDYNCYMNKRKFCLNFDIGQKSGLPSNRMCVGEDGISFLRWSGLLINCCTLEVQGDYTRYLNNHLSSTLTVCWHCKPAHHLKAKLCGFMRPKCHPIFFDSNINSEAVVRLNIYQAFLLCAMKFHCYVTDLSYICKLSASSYLKIIERSLRYMQLLIKKRMRSLFLGDNLRPVLQLGEGEVKWLGLNAYIEVLKRKQSRYKELLSLLRSKLLAHRISGSPSCQLKYAVDRSHSSFIWKIKY</sequence>
<dbReference type="InterPro" id="IPR049139">
    <property type="entry name" value="TERT_C"/>
</dbReference>
<keyword evidence="4 13" id="KW-0158">Chromosome</keyword>
<evidence type="ECO:0000256" key="1">
    <source>
        <dbReference type="ARBA" id="ARBA00008001"/>
    </source>
</evidence>
<keyword evidence="9 13" id="KW-0779">Telomere</keyword>
<dbReference type="Pfam" id="PF12009">
    <property type="entry name" value="Telomerase_RBD"/>
    <property type="match status" value="1"/>
</dbReference>
<keyword evidence="6 13" id="KW-0548">Nucleotidyltransferase</keyword>
<keyword evidence="7 13" id="KW-0479">Metal-binding</keyword>
<dbReference type="Proteomes" id="UP000187406">
    <property type="component" value="Unassembled WGS sequence"/>
</dbReference>
<comment type="catalytic activity">
    <reaction evidence="12 13">
        <text>DNA(n) + a 2'-deoxyribonucleoside 5'-triphosphate = DNA(n+1) + diphosphate</text>
        <dbReference type="Rhea" id="RHEA:22508"/>
        <dbReference type="Rhea" id="RHEA-COMP:17339"/>
        <dbReference type="Rhea" id="RHEA-COMP:17340"/>
        <dbReference type="ChEBI" id="CHEBI:33019"/>
        <dbReference type="ChEBI" id="CHEBI:61560"/>
        <dbReference type="ChEBI" id="CHEBI:173112"/>
        <dbReference type="EC" id="2.7.7.49"/>
    </reaction>
</comment>
<evidence type="ECO:0000256" key="6">
    <source>
        <dbReference type="ARBA" id="ARBA00022695"/>
    </source>
</evidence>
<dbReference type="PROSITE" id="PS50878">
    <property type="entry name" value="RT_POL"/>
    <property type="match status" value="1"/>
</dbReference>
<dbReference type="PANTHER" id="PTHR12066:SF0">
    <property type="entry name" value="TELOMERASE REVERSE TRANSCRIPTASE"/>
    <property type="match status" value="1"/>
</dbReference>
<dbReference type="InterPro" id="IPR021891">
    <property type="entry name" value="Telomerase_RBD"/>
</dbReference>
<evidence type="ECO:0000256" key="7">
    <source>
        <dbReference type="ARBA" id="ARBA00022723"/>
    </source>
</evidence>
<dbReference type="Gene3D" id="1.10.132.70">
    <property type="match status" value="1"/>
</dbReference>
<comment type="function">
    <text evidence="13">Telomerase is a ribonucleoprotein enzyme essential for the replication of chromosome termini in most eukaryotes. It elongates telomeres. It is a reverse transcriptase that adds simple sequence repeats to chromosome ends by copying a template sequence within the RNA component of the enzyme.</text>
</comment>
<name>A0A1Q3BGF9_CEPFO</name>
<dbReference type="AlphaFoldDB" id="A0A1Q3BGF9"/>
<keyword evidence="16" id="KW-1185">Reference proteome</keyword>
<dbReference type="EC" id="2.7.7.49" evidence="2 13"/>
<evidence type="ECO:0000256" key="9">
    <source>
        <dbReference type="ARBA" id="ARBA00022895"/>
    </source>
</evidence>
<dbReference type="GO" id="GO:0000333">
    <property type="term" value="C:telomerase catalytic core complex"/>
    <property type="evidence" value="ECO:0007669"/>
    <property type="project" value="TreeGrafter"/>
</dbReference>
<dbReference type="GO" id="GO:0070034">
    <property type="term" value="F:telomerase RNA binding"/>
    <property type="evidence" value="ECO:0007669"/>
    <property type="project" value="TreeGrafter"/>
</dbReference>
<dbReference type="GO" id="GO:0046872">
    <property type="term" value="F:metal ion binding"/>
    <property type="evidence" value="ECO:0007669"/>
    <property type="project" value="UniProtKB-KW"/>
</dbReference>
<organism evidence="15 16">
    <name type="scientific">Cephalotus follicularis</name>
    <name type="common">Albany pitcher plant</name>
    <dbReference type="NCBI Taxonomy" id="3775"/>
    <lineage>
        <taxon>Eukaryota</taxon>
        <taxon>Viridiplantae</taxon>
        <taxon>Streptophyta</taxon>
        <taxon>Embryophyta</taxon>
        <taxon>Tracheophyta</taxon>
        <taxon>Spermatophyta</taxon>
        <taxon>Magnoliopsida</taxon>
        <taxon>eudicotyledons</taxon>
        <taxon>Gunneridae</taxon>
        <taxon>Pentapetalae</taxon>
        <taxon>rosids</taxon>
        <taxon>fabids</taxon>
        <taxon>Oxalidales</taxon>
        <taxon>Cephalotaceae</taxon>
        <taxon>Cephalotus</taxon>
    </lineage>
</organism>
<keyword evidence="10 13" id="KW-0695">RNA-directed DNA polymerase</keyword>
<dbReference type="Pfam" id="PF21399">
    <property type="entry name" value="TERT_C"/>
    <property type="match status" value="1"/>
</dbReference>
<protein>
    <recommendedName>
        <fullName evidence="3 13">Telomerase reverse transcriptase</fullName>
        <ecNumber evidence="2 13">2.7.7.49</ecNumber>
    </recommendedName>
    <alternativeName>
        <fullName evidence="13">Telomerase catalytic subunit</fullName>
    </alternativeName>
</protein>
<gene>
    <name evidence="15" type="ORF">CFOL_v3_10527</name>
</gene>
<evidence type="ECO:0000256" key="2">
    <source>
        <dbReference type="ARBA" id="ARBA00012493"/>
    </source>
</evidence>
<evidence type="ECO:0000256" key="5">
    <source>
        <dbReference type="ARBA" id="ARBA00022679"/>
    </source>
</evidence>
<keyword evidence="11 13" id="KW-0539">Nucleus</keyword>
<dbReference type="SMART" id="SM00975">
    <property type="entry name" value="Telomerase_RBD"/>
    <property type="match status" value="1"/>
</dbReference>
<dbReference type="Gene3D" id="1.10.357.90">
    <property type="match status" value="1"/>
</dbReference>
<dbReference type="InterPro" id="IPR000477">
    <property type="entry name" value="RT_dom"/>
</dbReference>
<evidence type="ECO:0000256" key="11">
    <source>
        <dbReference type="ARBA" id="ARBA00023242"/>
    </source>
</evidence>
<comment type="similarity">
    <text evidence="1 13">Belongs to the reverse transcriptase family. Telomerase subfamily.</text>
</comment>
<evidence type="ECO:0000259" key="14">
    <source>
        <dbReference type="PROSITE" id="PS50878"/>
    </source>
</evidence>
<dbReference type="OrthoDB" id="289721at2759"/>
<evidence type="ECO:0000256" key="10">
    <source>
        <dbReference type="ARBA" id="ARBA00022918"/>
    </source>
</evidence>
<dbReference type="GO" id="GO:0007004">
    <property type="term" value="P:telomere maintenance via telomerase"/>
    <property type="evidence" value="ECO:0007669"/>
    <property type="project" value="TreeGrafter"/>
</dbReference>
<feature type="domain" description="Reverse transcriptase" evidence="14">
    <location>
        <begin position="667"/>
        <end position="1039"/>
    </location>
</feature>
<reference evidence="16" key="1">
    <citation type="submission" date="2016-04" db="EMBL/GenBank/DDBJ databases">
        <title>Cephalotus genome sequencing.</title>
        <authorList>
            <person name="Fukushima K."/>
            <person name="Hasebe M."/>
            <person name="Fang X."/>
        </authorList>
    </citation>
    <scope>NUCLEOTIDE SEQUENCE [LARGE SCALE GENOMIC DNA]</scope>
    <source>
        <strain evidence="16">cv. St1</strain>
    </source>
</reference>
<comment type="caution">
    <text evidence="15">The sequence shown here is derived from an EMBL/GenBank/DDBJ whole genome shotgun (WGS) entry which is preliminary data.</text>
</comment>
<evidence type="ECO:0000313" key="15">
    <source>
        <dbReference type="EMBL" id="GAV67018.1"/>
    </source>
</evidence>
<dbReference type="CDD" id="cd01648">
    <property type="entry name" value="TERT"/>
    <property type="match status" value="1"/>
</dbReference>
<dbReference type="InterPro" id="IPR003545">
    <property type="entry name" value="Telomerase_RT"/>
</dbReference>
<dbReference type="InParanoid" id="A0A1Q3BGF9"/>
<dbReference type="GO" id="GO:0003720">
    <property type="term" value="F:telomerase activity"/>
    <property type="evidence" value="ECO:0007669"/>
    <property type="project" value="InterPro"/>
</dbReference>
<dbReference type="PRINTS" id="PR01365">
    <property type="entry name" value="TELOMERASERT"/>
</dbReference>
<dbReference type="PANTHER" id="PTHR12066">
    <property type="entry name" value="TELOMERASE REVERSE TRANSCRIPTASE"/>
    <property type="match status" value="1"/>
</dbReference>
<dbReference type="GO" id="GO:0000781">
    <property type="term" value="C:chromosome, telomeric region"/>
    <property type="evidence" value="ECO:0007669"/>
    <property type="project" value="UniProtKB-SubCell"/>
</dbReference>
<comment type="subcellular location">
    <subcellularLocation>
        <location evidence="13">Nucleus</location>
    </subcellularLocation>
    <subcellularLocation>
        <location evidence="13">Chromosome</location>
        <location evidence="13">Telomere</location>
    </subcellularLocation>
</comment>
<evidence type="ECO:0000256" key="3">
    <source>
        <dbReference type="ARBA" id="ARBA00016182"/>
    </source>
</evidence>
<dbReference type="FunCoup" id="A0A1Q3BGF9">
    <property type="interactions" value="179"/>
</dbReference>
<evidence type="ECO:0000256" key="4">
    <source>
        <dbReference type="ARBA" id="ARBA00022454"/>
    </source>
</evidence>
<dbReference type="STRING" id="3775.A0A1Q3BGF9"/>
<dbReference type="EMBL" id="BDDD01000515">
    <property type="protein sequence ID" value="GAV67018.1"/>
    <property type="molecule type" value="Genomic_DNA"/>
</dbReference>
<dbReference type="GO" id="GO:0042162">
    <property type="term" value="F:telomeric DNA binding"/>
    <property type="evidence" value="ECO:0007669"/>
    <property type="project" value="TreeGrafter"/>
</dbReference>
<evidence type="ECO:0000256" key="13">
    <source>
        <dbReference type="RuleBase" id="RU365061"/>
    </source>
</evidence>
<accession>A0A1Q3BGF9</accession>
<evidence type="ECO:0000256" key="12">
    <source>
        <dbReference type="ARBA" id="ARBA00048173"/>
    </source>
</evidence>
<keyword evidence="5 13" id="KW-0808">Transferase</keyword>